<organism evidence="10 11">
    <name type="scientific">Cronobacter dublinensis 1210</name>
    <dbReference type="NCBI Taxonomy" id="1208656"/>
    <lineage>
        <taxon>Bacteria</taxon>
        <taxon>Pseudomonadati</taxon>
        <taxon>Pseudomonadota</taxon>
        <taxon>Gammaproteobacteria</taxon>
        <taxon>Enterobacterales</taxon>
        <taxon>Enterobacteriaceae</taxon>
        <taxon>Cronobacter</taxon>
    </lineage>
</organism>
<dbReference type="NCBIfam" id="TIGR00724">
    <property type="entry name" value="urea_amlyse_rel"/>
    <property type="match status" value="1"/>
</dbReference>
<dbReference type="SUPFAM" id="SSF56059">
    <property type="entry name" value="Glutathione synthetase ATP-binding domain-like"/>
    <property type="match status" value="1"/>
</dbReference>
<dbReference type="InterPro" id="IPR029000">
    <property type="entry name" value="Cyclophilin-like_dom_sf"/>
</dbReference>
<dbReference type="Pfam" id="PF02785">
    <property type="entry name" value="Biotin_carb_C"/>
    <property type="match status" value="1"/>
</dbReference>
<evidence type="ECO:0000256" key="4">
    <source>
        <dbReference type="ARBA" id="ARBA00022840"/>
    </source>
</evidence>
<keyword evidence="11" id="KW-1185">Reference proteome</keyword>
<dbReference type="PROSITE" id="PS50975">
    <property type="entry name" value="ATP_GRASP"/>
    <property type="match status" value="1"/>
</dbReference>
<dbReference type="Pfam" id="PF00289">
    <property type="entry name" value="Biotin_carb_N"/>
    <property type="match status" value="1"/>
</dbReference>
<dbReference type="InterPro" id="IPR005479">
    <property type="entry name" value="CPAse_ATP-bd"/>
</dbReference>
<dbReference type="PANTHER" id="PTHR18866">
    <property type="entry name" value="CARBOXYLASE:PYRUVATE/ACETYL-COA/PROPIONYL-COA CARBOXYLASE"/>
    <property type="match status" value="1"/>
</dbReference>
<dbReference type="PANTHER" id="PTHR18866:SF128">
    <property type="entry name" value="UREA AMIDOLYASE"/>
    <property type="match status" value="1"/>
</dbReference>
<evidence type="ECO:0000256" key="2">
    <source>
        <dbReference type="ARBA" id="ARBA00022741"/>
    </source>
</evidence>
<dbReference type="InterPro" id="IPR011764">
    <property type="entry name" value="Biotin_carboxylation_dom"/>
</dbReference>
<keyword evidence="5" id="KW-0092">Biotin</keyword>
<dbReference type="NCBIfam" id="TIGR02712">
    <property type="entry name" value="urea_carbox"/>
    <property type="match status" value="1"/>
</dbReference>
<dbReference type="PROSITE" id="PS00867">
    <property type="entry name" value="CPSASE_2"/>
    <property type="match status" value="1"/>
</dbReference>
<reference evidence="11" key="1">
    <citation type="journal article" date="2012" name="PLoS ONE">
        <title>Comparative analysis of genome sequences covering the seven cronobacter species.</title>
        <authorList>
            <person name="Joseph S."/>
            <person name="Desai P."/>
            <person name="Ji Y."/>
            <person name="Cummings C.A."/>
            <person name="Shih R."/>
            <person name="Degoricija L."/>
            <person name="Rico A."/>
            <person name="Brzoska P."/>
            <person name="Hamby S.E."/>
            <person name="Masood N."/>
            <person name="Hariri S."/>
            <person name="Sonbol H."/>
            <person name="Chuzhanova N."/>
            <person name="McClelland M."/>
            <person name="Furtado M.R."/>
            <person name="Forsythe S.J."/>
        </authorList>
    </citation>
    <scope>NUCLEOTIDE SEQUENCE [LARGE SCALE GENOMIC DNA]</scope>
    <source>
        <strain evidence="11">1210</strain>
    </source>
</reference>
<dbReference type="Proteomes" id="UP000009342">
    <property type="component" value="Unassembled WGS sequence"/>
</dbReference>
<keyword evidence="2 6" id="KW-0547">Nucleotide-binding</keyword>
<evidence type="ECO:0000256" key="5">
    <source>
        <dbReference type="ARBA" id="ARBA00023267"/>
    </source>
</evidence>
<keyword evidence="4 6" id="KW-0067">ATP-binding</keyword>
<evidence type="ECO:0000256" key="1">
    <source>
        <dbReference type="ARBA" id="ARBA00022598"/>
    </source>
</evidence>
<dbReference type="InterPro" id="IPR011054">
    <property type="entry name" value="Rudment_hybrid_motif"/>
</dbReference>
<dbReference type="Pfam" id="PF02786">
    <property type="entry name" value="CPSase_L_D2"/>
    <property type="match status" value="1"/>
</dbReference>
<evidence type="ECO:0000313" key="10">
    <source>
        <dbReference type="EMBL" id="CCJ82529.1"/>
    </source>
</evidence>
<dbReference type="SUPFAM" id="SSF51246">
    <property type="entry name" value="Rudiment single hybrid motif"/>
    <property type="match status" value="1"/>
</dbReference>
<evidence type="ECO:0000256" key="3">
    <source>
        <dbReference type="ARBA" id="ARBA00022801"/>
    </source>
</evidence>
<comment type="caution">
    <text evidence="10">The sequence shown here is derived from an EMBL/GenBank/DDBJ whole genome shotgun (WGS) entry which is preliminary data.</text>
</comment>
<name>A0ABP1WAJ3_9ENTR</name>
<accession>A0ABP1WAJ3</accession>
<dbReference type="InterPro" id="IPR050856">
    <property type="entry name" value="Biotin_carboxylase_complex"/>
</dbReference>
<feature type="region of interest" description="Disordered" evidence="7">
    <location>
        <begin position="772"/>
        <end position="797"/>
    </location>
</feature>
<dbReference type="SMART" id="SM00878">
    <property type="entry name" value="Biotin_carb_C"/>
    <property type="match status" value="1"/>
</dbReference>
<protein>
    <submittedName>
        <fullName evidence="10">Urea carboxylase</fullName>
        <ecNumber evidence="10">6.3.4.6</ecNumber>
    </submittedName>
</protein>
<feature type="domain" description="Biotin carboxylation" evidence="9">
    <location>
        <begin position="1"/>
        <end position="444"/>
    </location>
</feature>
<evidence type="ECO:0000313" key="11">
    <source>
        <dbReference type="Proteomes" id="UP000009342"/>
    </source>
</evidence>
<dbReference type="Gene3D" id="2.40.100.10">
    <property type="entry name" value="Cyclophilin-like"/>
    <property type="match status" value="1"/>
</dbReference>
<evidence type="ECO:0000259" key="9">
    <source>
        <dbReference type="PROSITE" id="PS50979"/>
    </source>
</evidence>
<dbReference type="InterPro" id="IPR003778">
    <property type="entry name" value="CT_A_B"/>
</dbReference>
<feature type="compositionally biased region" description="Basic and acidic residues" evidence="7">
    <location>
        <begin position="773"/>
        <end position="784"/>
    </location>
</feature>
<dbReference type="InterPro" id="IPR016185">
    <property type="entry name" value="PreATP-grasp_dom_sf"/>
</dbReference>
<evidence type="ECO:0000256" key="6">
    <source>
        <dbReference type="PROSITE-ProRule" id="PRU00409"/>
    </source>
</evidence>
<sequence>MFSKVLIANRGEIACRAIRTLKKMGIASVAVYADPDSNAQHVRDADIAIALGGEAARDSYLNVDKIIAAAKASGAQAIFPGYGFLSERAEFAAACEAAGIVFIGPTAQQIADFGLKHRARTLAAEAGVPMTPGTGLLRSPEEAQQAAREIGYPVMLKTTAGGGGIGLTRCEDAAALADAWESVKRQGQQFFSDDGVFIEKFVSRARHLEVQIMGDGQGRVAALGERDCSLQRRNQKVVEETPAPGLPQATREALHAAAVALGESVNYRSAGTVEFIYDADSDSFWFLEVNTRLQVEHPVTEAVTGLDLIECMIKVAAGEPLDWARLAQAPQGAAIEVRLYAEDPLKNFQPSPGQLTDVAFPDNVRVDGWVSTGTHVSAFYDPMIAKIIVHGDDRPQALAKLRKALDATRLHGIATNLDYLRQIIRLEAFEDATMWTRLLDEVKYQAHAIEVVEPGTWSSVQDHPGRLGYWDIGVPPSGPMDDYAFRLANRIVGNAPEAAGLEFTLQGPTLRFHSEAVFALTGADCDAELDGEPVACWQPVTARAGQTLKLGRARTGCRGYLAVRNGFDVPLYLGSRSTFALGQFGGHAGRTLRPGDVLAISRPALAACTTPAPIAPPQTPEPGLIPRYGDVWDIGVLYGPHGAPDFFTPASMDTFFAAEWQVHYNSNRLGVRLVGPKPEWSRADGGEAGLHPSNVHDCEYAIGAINFTGDFPVILTRDGPSLGGFVCPVTIARAELWKVGQVKPGDRIRFHPISIEHAQSLELAQEVACKPPARGERAPGRDAVDAAGQHVECRDPR</sequence>
<keyword evidence="1 10" id="KW-0436">Ligase</keyword>
<dbReference type="SUPFAM" id="SSF52440">
    <property type="entry name" value="PreATP-grasp domain"/>
    <property type="match status" value="1"/>
</dbReference>
<dbReference type="EC" id="6.3.4.6" evidence="10"/>
<dbReference type="EMBL" id="CAKZ01000147">
    <property type="protein sequence ID" value="CCJ82529.1"/>
    <property type="molecule type" value="Genomic_DNA"/>
</dbReference>
<evidence type="ECO:0000259" key="8">
    <source>
        <dbReference type="PROSITE" id="PS50975"/>
    </source>
</evidence>
<dbReference type="Pfam" id="PF02626">
    <property type="entry name" value="CT_A_B"/>
    <property type="match status" value="1"/>
</dbReference>
<dbReference type="Gene3D" id="3.30.470.20">
    <property type="entry name" value="ATP-grasp fold, B domain"/>
    <property type="match status" value="1"/>
</dbReference>
<dbReference type="PROSITE" id="PS50979">
    <property type="entry name" value="BC"/>
    <property type="match status" value="1"/>
</dbReference>
<keyword evidence="3" id="KW-0378">Hydrolase</keyword>
<dbReference type="InterPro" id="IPR005482">
    <property type="entry name" value="Biotin_COase_C"/>
</dbReference>
<dbReference type="SUPFAM" id="SSF50891">
    <property type="entry name" value="Cyclophilin-like"/>
    <property type="match status" value="1"/>
</dbReference>
<evidence type="ECO:0000256" key="7">
    <source>
        <dbReference type="SAM" id="MobiDB-lite"/>
    </source>
</evidence>
<dbReference type="InterPro" id="IPR011761">
    <property type="entry name" value="ATP-grasp"/>
</dbReference>
<feature type="domain" description="ATP-grasp" evidence="8">
    <location>
        <begin position="120"/>
        <end position="317"/>
    </location>
</feature>
<gene>
    <name evidence="10" type="ORF">BN134_3290</name>
</gene>
<dbReference type="InterPro" id="IPR014084">
    <property type="entry name" value="Urea_COase"/>
</dbReference>
<dbReference type="SMART" id="SM00797">
    <property type="entry name" value="AHS2"/>
    <property type="match status" value="1"/>
</dbReference>
<dbReference type="InterPro" id="IPR005481">
    <property type="entry name" value="BC-like_N"/>
</dbReference>
<proteinExistence type="predicted"/>
<dbReference type="GO" id="GO:0004847">
    <property type="term" value="F:urea carboxylase activity"/>
    <property type="evidence" value="ECO:0007669"/>
    <property type="project" value="UniProtKB-EC"/>
</dbReference>